<comment type="caution">
    <text evidence="1">The sequence shown here is derived from an EMBL/GenBank/DDBJ whole genome shotgun (WGS) entry which is preliminary data.</text>
</comment>
<dbReference type="InterPro" id="IPR036322">
    <property type="entry name" value="WD40_repeat_dom_sf"/>
</dbReference>
<dbReference type="AlphaFoldDB" id="A0A834MT57"/>
<proteinExistence type="predicted"/>
<dbReference type="SUPFAM" id="SSF50978">
    <property type="entry name" value="WD40 repeat-like"/>
    <property type="match status" value="1"/>
</dbReference>
<protein>
    <submittedName>
        <fullName evidence="1">Uncharacterized protein</fullName>
    </submittedName>
</protein>
<dbReference type="Proteomes" id="UP000614350">
    <property type="component" value="Unassembled WGS sequence"/>
</dbReference>
<reference evidence="1" key="1">
    <citation type="journal article" date="2020" name="G3 (Bethesda)">
        <title>High-Quality Assemblies for Three Invasive Social Wasps from the &lt;i&gt;Vespula&lt;/i&gt; Genus.</title>
        <authorList>
            <person name="Harrop T.W.R."/>
            <person name="Guhlin J."/>
            <person name="McLaughlin G.M."/>
            <person name="Permina E."/>
            <person name="Stockwell P."/>
            <person name="Gilligan J."/>
            <person name="Le Lec M.F."/>
            <person name="Gruber M.A.M."/>
            <person name="Quinn O."/>
            <person name="Lovegrove M."/>
            <person name="Duncan E.J."/>
            <person name="Remnant E.J."/>
            <person name="Van Eeckhoven J."/>
            <person name="Graham B."/>
            <person name="Knapp R.A."/>
            <person name="Langford K.W."/>
            <person name="Kronenberg Z."/>
            <person name="Press M.O."/>
            <person name="Eacker S.M."/>
            <person name="Wilson-Rankin E.E."/>
            <person name="Purcell J."/>
            <person name="Lester P.J."/>
            <person name="Dearden P.K."/>
        </authorList>
    </citation>
    <scope>NUCLEOTIDE SEQUENCE</scope>
    <source>
        <strain evidence="1">Marl-1</strain>
    </source>
</reference>
<evidence type="ECO:0000313" key="1">
    <source>
        <dbReference type="EMBL" id="KAF7383555.1"/>
    </source>
</evidence>
<gene>
    <name evidence="1" type="ORF">HZH66_012905</name>
</gene>
<sequence length="398" mass="46582">MKFNPILVKGNKRNTDIDRIKLLAFLLEYGQENKNLLLSDDGEFTVRIWNLDNLFAIMAYSYQDIHGSMFTKQDTIVVDWCLKDLNMIYCISTDGLLISWNVLKVDWFIMRHIWTYGTGSASYKLNGHDTKIYSLSWYPVEHNILNNENNRDVVLDSDVKDKSIFLWRAKVEMVDTKWKLLFQMHYLTFVNIEISQMYSLITGFLYVKLGAYSEAIFLLAPKKDIEKDIKFPQTKQRVYILRIFNYGNVVHNINVQYLDLQYFFNFLKVFKKLEKILETKIEKCTIYSWLKCELKDGGGLYWQASLLANPCSPRHCEIGGKLQCSQSSKINSMARNRHPTVCQAVQASQSNDIYLYFGRMECLVYPNFGNEDWLTEIGRFPCLGSIGSVIEESRIDWR</sequence>
<organism evidence="1 2">
    <name type="scientific">Vespula vulgaris</name>
    <name type="common">Yellow jacket</name>
    <name type="synonym">Wasp</name>
    <dbReference type="NCBI Taxonomy" id="7454"/>
    <lineage>
        <taxon>Eukaryota</taxon>
        <taxon>Metazoa</taxon>
        <taxon>Ecdysozoa</taxon>
        <taxon>Arthropoda</taxon>
        <taxon>Hexapoda</taxon>
        <taxon>Insecta</taxon>
        <taxon>Pterygota</taxon>
        <taxon>Neoptera</taxon>
        <taxon>Endopterygota</taxon>
        <taxon>Hymenoptera</taxon>
        <taxon>Apocrita</taxon>
        <taxon>Aculeata</taxon>
        <taxon>Vespoidea</taxon>
        <taxon>Vespidae</taxon>
        <taxon>Vespinae</taxon>
        <taxon>Vespula</taxon>
    </lineage>
</organism>
<accession>A0A834MT57</accession>
<name>A0A834MT57_VESVU</name>
<keyword evidence="2" id="KW-1185">Reference proteome</keyword>
<dbReference type="EMBL" id="JACSEA010000017">
    <property type="protein sequence ID" value="KAF7383555.1"/>
    <property type="molecule type" value="Genomic_DNA"/>
</dbReference>
<evidence type="ECO:0000313" key="2">
    <source>
        <dbReference type="Proteomes" id="UP000614350"/>
    </source>
</evidence>